<keyword evidence="2" id="KW-1185">Reference proteome</keyword>
<accession>A0A409V673</accession>
<feature type="non-terminal residue" evidence="1">
    <location>
        <position position="163"/>
    </location>
</feature>
<dbReference type="AlphaFoldDB" id="A0A409V673"/>
<sequence>LLNGGQSQTWSVGVQSRLSFNDDMSLEDALEGQDIGVQTGTSLTEHTPKSGFESENLESILCGSMNKSTDGRMFSNYQCNCWCTGWAEVYIRSPSGVIGWMMRIENETSMTSLQDPQFHDFTILFANFRNAKQPDIDSLSSRIDVDSLGEEEYVSLYEQHFPT</sequence>
<reference evidence="1 2" key="1">
    <citation type="journal article" date="2016" name="PLoS ONE">
        <title>A First Insight into the Genome of the Filter-Feeder Mussel Mytilus galloprovincialis.</title>
        <authorList>
            <person name="Murgarella M."/>
            <person name="Puiu D."/>
            <person name="Novoa B."/>
            <person name="Figueras A."/>
            <person name="Posada D."/>
            <person name="Canchaya C."/>
        </authorList>
    </citation>
    <scope>NUCLEOTIDE SEQUENCE [LARGE SCALE GENOMIC DNA]</scope>
    <source>
        <tissue evidence="1">Muscle</tissue>
    </source>
</reference>
<protein>
    <submittedName>
        <fullName evidence="1">Uncharacterized protein</fullName>
    </submittedName>
</protein>
<evidence type="ECO:0000313" key="1">
    <source>
        <dbReference type="EMBL" id="OPL07251.1"/>
    </source>
</evidence>
<name>A0A409V673_MYTGA</name>
<evidence type="ECO:0000313" key="2">
    <source>
        <dbReference type="Proteomes" id="UP000266721"/>
    </source>
</evidence>
<dbReference type="EMBL" id="KV629387">
    <property type="protein sequence ID" value="OPL07251.1"/>
    <property type="molecule type" value="Genomic_DNA"/>
</dbReference>
<proteinExistence type="predicted"/>
<feature type="non-terminal residue" evidence="1">
    <location>
        <position position="1"/>
    </location>
</feature>
<organism evidence="1 2">
    <name type="scientific">Mytilus galloprovincialis</name>
    <name type="common">Mediterranean mussel</name>
    <dbReference type="NCBI Taxonomy" id="29158"/>
    <lineage>
        <taxon>Eukaryota</taxon>
        <taxon>Metazoa</taxon>
        <taxon>Spiralia</taxon>
        <taxon>Lophotrochozoa</taxon>
        <taxon>Mollusca</taxon>
        <taxon>Bivalvia</taxon>
        <taxon>Autobranchia</taxon>
        <taxon>Pteriomorphia</taxon>
        <taxon>Mytilida</taxon>
        <taxon>Mytiloidea</taxon>
        <taxon>Mytilidae</taxon>
        <taxon>Mytilinae</taxon>
        <taxon>Mytilus</taxon>
    </lineage>
</organism>
<gene>
    <name evidence="1" type="ORF">AM593_07270</name>
</gene>
<dbReference type="Proteomes" id="UP000266721">
    <property type="component" value="Unassembled WGS sequence"/>
</dbReference>